<evidence type="ECO:0000313" key="3">
    <source>
        <dbReference type="EMBL" id="GAG62884.1"/>
    </source>
</evidence>
<dbReference type="EMBL" id="BART01007753">
    <property type="protein sequence ID" value="GAG62884.1"/>
    <property type="molecule type" value="Genomic_DNA"/>
</dbReference>
<dbReference type="InterPro" id="IPR040528">
    <property type="entry name" value="Lectin-like"/>
</dbReference>
<feature type="domain" description="Peptidase C1A papain C-terminal" evidence="1">
    <location>
        <begin position="17"/>
        <end position="110"/>
    </location>
</feature>
<dbReference type="InterPro" id="IPR000668">
    <property type="entry name" value="Peptidase_C1A_C"/>
</dbReference>
<dbReference type="Pfam" id="PF18560">
    <property type="entry name" value="Lectin_like"/>
    <property type="match status" value="1"/>
</dbReference>
<evidence type="ECO:0000259" key="2">
    <source>
        <dbReference type="Pfam" id="PF18560"/>
    </source>
</evidence>
<feature type="non-terminal residue" evidence="3">
    <location>
        <position position="1"/>
    </location>
</feature>
<reference evidence="3" key="1">
    <citation type="journal article" date="2014" name="Front. Microbiol.">
        <title>High frequency of phylogenetically diverse reductive dehalogenase-homologous genes in deep subseafloor sedimentary metagenomes.</title>
        <authorList>
            <person name="Kawai M."/>
            <person name="Futagami T."/>
            <person name="Toyoda A."/>
            <person name="Takaki Y."/>
            <person name="Nishi S."/>
            <person name="Hori S."/>
            <person name="Arai W."/>
            <person name="Tsubouchi T."/>
            <person name="Morono Y."/>
            <person name="Uchiyama I."/>
            <person name="Ito T."/>
            <person name="Fujiyama A."/>
            <person name="Inagaki F."/>
            <person name="Takami H."/>
        </authorList>
    </citation>
    <scope>NUCLEOTIDE SEQUENCE</scope>
    <source>
        <strain evidence="3">Expedition CK06-06</strain>
    </source>
</reference>
<accession>X0Z1N4</accession>
<dbReference type="GO" id="GO:0006508">
    <property type="term" value="P:proteolysis"/>
    <property type="evidence" value="ECO:0007669"/>
    <property type="project" value="InterPro"/>
</dbReference>
<gene>
    <name evidence="3" type="ORF">S01H4_17575</name>
</gene>
<organism evidence="3">
    <name type="scientific">marine sediment metagenome</name>
    <dbReference type="NCBI Taxonomy" id="412755"/>
    <lineage>
        <taxon>unclassified sequences</taxon>
        <taxon>metagenomes</taxon>
        <taxon>ecological metagenomes</taxon>
    </lineage>
</organism>
<feature type="domain" description="Lectin-like" evidence="2">
    <location>
        <begin position="132"/>
        <end position="292"/>
    </location>
</feature>
<evidence type="ECO:0000259" key="1">
    <source>
        <dbReference type="Pfam" id="PF00112"/>
    </source>
</evidence>
<dbReference type="Pfam" id="PF00112">
    <property type="entry name" value="Peptidase_C1"/>
    <property type="match status" value="1"/>
</dbReference>
<name>X0Z1N4_9ZZZZ</name>
<dbReference type="AlphaFoldDB" id="X0Z1N4"/>
<proteinExistence type="predicted"/>
<protein>
    <recommendedName>
        <fullName evidence="4">Peptidase C1A papain C-terminal domain-containing protein</fullName>
    </recommendedName>
</protein>
<sequence>YAMDIEWYVAGTDLSNINTIKLKLMSDGVIGTAFCVSSSYWQDMGGYIAHYQPPASTDDPNHAVAIVGWDDDKVTPAPNPGAWLCKNSWGDWWGDEGGYFWISYYDKCCGQHPEMGAVSFQGVEYEPFENFYYHDYHGWRDTMDDVSEAFNAFESEGVETLVAVSFFTAVDDVDYELIVYDDFTDSELQNELTSKTGTINYYGYHTINLDSSISFDAGEDFYVYISLSTGGHPFDRTSEVPVLLGSSSRVVVESDSNPGESYYKDGSTWYDLYDYDFSNPTWDETANFCIKGLIGDFIPLFPDLECEGEINWTNVKPGGEELLKK</sequence>
<comment type="caution">
    <text evidence="3">The sequence shown here is derived from an EMBL/GenBank/DDBJ whole genome shotgun (WGS) entry which is preliminary data.</text>
</comment>
<dbReference type="CDD" id="cd02619">
    <property type="entry name" value="Peptidase_C1"/>
    <property type="match status" value="1"/>
</dbReference>
<dbReference type="InterPro" id="IPR038765">
    <property type="entry name" value="Papain-like_cys_pep_sf"/>
</dbReference>
<dbReference type="SUPFAM" id="SSF54001">
    <property type="entry name" value="Cysteine proteinases"/>
    <property type="match status" value="1"/>
</dbReference>
<dbReference type="GO" id="GO:0008234">
    <property type="term" value="F:cysteine-type peptidase activity"/>
    <property type="evidence" value="ECO:0007669"/>
    <property type="project" value="InterPro"/>
</dbReference>
<evidence type="ECO:0008006" key="4">
    <source>
        <dbReference type="Google" id="ProtNLM"/>
    </source>
</evidence>
<dbReference type="Gene3D" id="3.90.70.10">
    <property type="entry name" value="Cysteine proteinases"/>
    <property type="match status" value="1"/>
</dbReference>